<sequence>MEKYIFDNGLKLLYEYRPGKVSSVCIGFNAGALEEGEDFSKGTAHALEHVISKGTKKRNEDDINIQLDRIFGFENAMTNYPYTIYYGTCFSEDLHKGIELYSDMILNASFPKAGFKEEMNIIFQELKEWKDNSYQHCEDLLFKNSFKLRRIKETIIGNEHSIKNITLDEIKRFYHKFYVPENCVICICSSLEFNYIYNLIKGYFGHWKKSCEKSFIEYNKNSEVLYEKNKKGIFIENVPGIKGVKIQYIFDIHHLNFKEARVLPVVNTIFGQGVGSLLFNEIRTCQGLAYEVGSSMKNERGIKLFSIKMGTSVENIDRAISTVNSVIEKFKYSTLYFENLEIKYKIKSIKLKDEIKREKSIEFCKENVIKELMDENYSLDKGEEAFKIKPWHINEVAGKFMNGPSIQILRG</sequence>
<evidence type="ECO:0000313" key="5">
    <source>
        <dbReference type="Proteomes" id="UP000184604"/>
    </source>
</evidence>
<reference evidence="4 5" key="1">
    <citation type="submission" date="2016-12" db="EMBL/GenBank/DDBJ databases">
        <title>Complete genome sequence of Clostridium kluyveri JZZ isolated from the pit mud of a Chinese flavor liquor-making factory.</title>
        <authorList>
            <person name="Wang Y."/>
        </authorList>
    </citation>
    <scope>NUCLEOTIDE SEQUENCE [LARGE SCALE GENOMIC DNA]</scope>
    <source>
        <strain evidence="4 5">JZZ</strain>
    </source>
</reference>
<evidence type="ECO:0000313" key="4">
    <source>
        <dbReference type="EMBL" id="APM39324.1"/>
    </source>
</evidence>
<dbReference type="AlphaFoldDB" id="A0A1L5F8I4"/>
<dbReference type="RefSeq" id="WP_073538950.1">
    <property type="nucleotide sequence ID" value="NZ_CP018335.1"/>
</dbReference>
<gene>
    <name evidence="4" type="ORF">BS101_11500</name>
</gene>
<comment type="similarity">
    <text evidence="1">Belongs to the peptidase M16 family.</text>
</comment>
<feature type="domain" description="Peptidase M16 N-terminal" evidence="2">
    <location>
        <begin position="14"/>
        <end position="157"/>
    </location>
</feature>
<evidence type="ECO:0000259" key="3">
    <source>
        <dbReference type="Pfam" id="PF05193"/>
    </source>
</evidence>
<dbReference type="OrthoDB" id="9811314at2"/>
<dbReference type="Gene3D" id="3.30.830.10">
    <property type="entry name" value="Metalloenzyme, LuxS/M16 peptidase-like"/>
    <property type="match status" value="2"/>
</dbReference>
<dbReference type="InterPro" id="IPR011249">
    <property type="entry name" value="Metalloenz_LuxS/M16"/>
</dbReference>
<dbReference type="InterPro" id="IPR007863">
    <property type="entry name" value="Peptidase_M16_C"/>
</dbReference>
<feature type="domain" description="Peptidase M16 C-terminal" evidence="3">
    <location>
        <begin position="164"/>
        <end position="332"/>
    </location>
</feature>
<organism evidence="4 5">
    <name type="scientific">Clostridium kluyveri</name>
    <dbReference type="NCBI Taxonomy" id="1534"/>
    <lineage>
        <taxon>Bacteria</taxon>
        <taxon>Bacillati</taxon>
        <taxon>Bacillota</taxon>
        <taxon>Clostridia</taxon>
        <taxon>Eubacteriales</taxon>
        <taxon>Clostridiaceae</taxon>
        <taxon>Clostridium</taxon>
    </lineage>
</organism>
<dbReference type="InterPro" id="IPR011765">
    <property type="entry name" value="Pept_M16_N"/>
</dbReference>
<protein>
    <submittedName>
        <fullName evidence="4">Peptidase M16</fullName>
    </submittedName>
</protein>
<dbReference type="Pfam" id="PF00675">
    <property type="entry name" value="Peptidase_M16"/>
    <property type="match status" value="1"/>
</dbReference>
<dbReference type="PANTHER" id="PTHR11851:SF49">
    <property type="entry name" value="MITOCHONDRIAL-PROCESSING PEPTIDASE SUBUNIT ALPHA"/>
    <property type="match status" value="1"/>
</dbReference>
<dbReference type="Pfam" id="PF05193">
    <property type="entry name" value="Peptidase_M16_C"/>
    <property type="match status" value="1"/>
</dbReference>
<dbReference type="PANTHER" id="PTHR11851">
    <property type="entry name" value="METALLOPROTEASE"/>
    <property type="match status" value="1"/>
</dbReference>
<dbReference type="InterPro" id="IPR050361">
    <property type="entry name" value="MPP/UQCRC_Complex"/>
</dbReference>
<accession>A0A1L5F8I4</accession>
<dbReference type="GO" id="GO:0046872">
    <property type="term" value="F:metal ion binding"/>
    <property type="evidence" value="ECO:0007669"/>
    <property type="project" value="InterPro"/>
</dbReference>
<evidence type="ECO:0000256" key="1">
    <source>
        <dbReference type="ARBA" id="ARBA00007261"/>
    </source>
</evidence>
<dbReference type="SUPFAM" id="SSF63411">
    <property type="entry name" value="LuxS/MPP-like metallohydrolase"/>
    <property type="match status" value="2"/>
</dbReference>
<dbReference type="Proteomes" id="UP000184604">
    <property type="component" value="Chromosome"/>
</dbReference>
<proteinExistence type="inferred from homology"/>
<evidence type="ECO:0000259" key="2">
    <source>
        <dbReference type="Pfam" id="PF00675"/>
    </source>
</evidence>
<dbReference type="EMBL" id="CP018335">
    <property type="protein sequence ID" value="APM39324.1"/>
    <property type="molecule type" value="Genomic_DNA"/>
</dbReference>
<name>A0A1L5F8I4_CLOKL</name>